<evidence type="ECO:0000313" key="3">
    <source>
        <dbReference type="Proteomes" id="UP000823632"/>
    </source>
</evidence>
<reference evidence="2" key="1">
    <citation type="submission" date="2020-10" db="EMBL/GenBank/DDBJ databases">
        <authorList>
            <person name="Gilroy R."/>
        </authorList>
    </citation>
    <scope>NUCLEOTIDE SEQUENCE</scope>
    <source>
        <strain evidence="2">10192</strain>
    </source>
</reference>
<sequence>MPNLFELKDLIRGFVIQNLPEDFKTVYWQSERMKVPKKPYCMLTELSESNSLVTGELQFPNSLTKQVTQYKTAVITIAVYVDGLGDYDDRKAFAYNSLNNLRTVFETMKAHYRFKDKMTVRNLSGIRPLNETVGGGYLFRYEFDMTIGFHEIYEYELPVSHAVNIDLDENDIHIEVSEDDLLTEESGRESA</sequence>
<feature type="domain" description="Phage neck terminator protein gp12-like" evidence="1">
    <location>
        <begin position="7"/>
        <end position="164"/>
    </location>
</feature>
<evidence type="ECO:0000259" key="1">
    <source>
        <dbReference type="Pfam" id="PF23961"/>
    </source>
</evidence>
<protein>
    <recommendedName>
        <fullName evidence="1">Phage neck terminator protein gp12-like domain-containing protein</fullName>
    </recommendedName>
</protein>
<dbReference type="EMBL" id="JADIND010000122">
    <property type="protein sequence ID" value="MBO8430888.1"/>
    <property type="molecule type" value="Genomic_DNA"/>
</dbReference>
<dbReference type="Proteomes" id="UP000823632">
    <property type="component" value="Unassembled WGS sequence"/>
</dbReference>
<reference evidence="2" key="2">
    <citation type="journal article" date="2021" name="PeerJ">
        <title>Extensive microbial diversity within the chicken gut microbiome revealed by metagenomics and culture.</title>
        <authorList>
            <person name="Gilroy R."/>
            <person name="Ravi A."/>
            <person name="Getino M."/>
            <person name="Pursley I."/>
            <person name="Horton D.L."/>
            <person name="Alikhan N.F."/>
            <person name="Baker D."/>
            <person name="Gharbi K."/>
            <person name="Hall N."/>
            <person name="Watson M."/>
            <person name="Adriaenssens E.M."/>
            <person name="Foster-Nyarko E."/>
            <person name="Jarju S."/>
            <person name="Secka A."/>
            <person name="Antonio M."/>
            <person name="Oren A."/>
            <person name="Chaudhuri R.R."/>
            <person name="La Ragione R."/>
            <person name="Hildebrand F."/>
            <person name="Pallen M.J."/>
        </authorList>
    </citation>
    <scope>NUCLEOTIDE SEQUENCE</scope>
    <source>
        <strain evidence="2">10192</strain>
    </source>
</reference>
<dbReference type="AlphaFoldDB" id="A0A9D9DQF4"/>
<organism evidence="2 3">
    <name type="scientific">Candidatus Scatousia excrementipullorum</name>
    <dbReference type="NCBI Taxonomy" id="2840936"/>
    <lineage>
        <taxon>Bacteria</taxon>
        <taxon>Candidatus Scatousia</taxon>
    </lineage>
</organism>
<proteinExistence type="predicted"/>
<accession>A0A9D9DQF4</accession>
<name>A0A9D9DQF4_9BACT</name>
<gene>
    <name evidence="2" type="ORF">IAC76_05825</name>
</gene>
<evidence type="ECO:0000313" key="2">
    <source>
        <dbReference type="EMBL" id="MBO8430888.1"/>
    </source>
</evidence>
<dbReference type="NCBIfam" id="NF047498">
    <property type="entry name" value="LIC_12616_fam"/>
    <property type="match status" value="1"/>
</dbReference>
<dbReference type="Pfam" id="PF23961">
    <property type="entry name" value="Phage_tail_terminator_9"/>
    <property type="match status" value="1"/>
</dbReference>
<comment type="caution">
    <text evidence="2">The sequence shown here is derived from an EMBL/GenBank/DDBJ whole genome shotgun (WGS) entry which is preliminary data.</text>
</comment>
<dbReference type="InterPro" id="IPR057087">
    <property type="entry name" value="Gp12-like"/>
</dbReference>